<dbReference type="EMBL" id="OX596116">
    <property type="protein sequence ID" value="CAN0481707.1"/>
    <property type="molecule type" value="Genomic_DNA"/>
</dbReference>
<accession>A0AC59ZQ41</accession>
<protein>
    <submittedName>
        <fullName evidence="1">Uncharacterized protein</fullName>
    </submittedName>
</protein>
<evidence type="ECO:0000313" key="2">
    <source>
        <dbReference type="Proteomes" id="UP001162501"/>
    </source>
</evidence>
<reference evidence="1" key="1">
    <citation type="submission" date="2023-05" db="EMBL/GenBank/DDBJ databases">
        <authorList>
            <consortium name="ELIXIR-Norway"/>
        </authorList>
    </citation>
    <scope>NUCLEOTIDE SEQUENCE</scope>
</reference>
<dbReference type="Proteomes" id="UP001162501">
    <property type="component" value="Chromosome 32"/>
</dbReference>
<organism evidence="1 2">
    <name type="scientific">Rangifer tarandus platyrhynchus</name>
    <name type="common">Svalbard reindeer</name>
    <dbReference type="NCBI Taxonomy" id="3082113"/>
    <lineage>
        <taxon>Eukaryota</taxon>
        <taxon>Metazoa</taxon>
        <taxon>Chordata</taxon>
        <taxon>Craniata</taxon>
        <taxon>Vertebrata</taxon>
        <taxon>Euteleostomi</taxon>
        <taxon>Mammalia</taxon>
        <taxon>Eutheria</taxon>
        <taxon>Laurasiatheria</taxon>
        <taxon>Artiodactyla</taxon>
        <taxon>Ruminantia</taxon>
        <taxon>Pecora</taxon>
        <taxon>Cervidae</taxon>
        <taxon>Odocoileinae</taxon>
        <taxon>Rangifer</taxon>
    </lineage>
</organism>
<proteinExistence type="predicted"/>
<reference evidence="1" key="2">
    <citation type="submission" date="2025-03" db="EMBL/GenBank/DDBJ databases">
        <authorList>
            <consortium name="ELIXIR-Norway"/>
            <consortium name="Elixir Norway"/>
        </authorList>
    </citation>
    <scope>NUCLEOTIDE SEQUENCE</scope>
</reference>
<name>A0AC59ZQ41_RANTA</name>
<sequence length="164" mass="18295">MRSLPHHVTRRAAEARASTSQLRFRSSSARERNRVFPFVCFPVNALRPRRRVQRARPPSSPQRLRWARPGPHEPLFASRPFPVPAWPPGQSADLPARRSGVPSDEGNRAWGVPELSPLRENREQAEARQWRPLGLRAGGEPRGWGLGGDHASPQGQAGTEGRAE</sequence>
<evidence type="ECO:0000313" key="1">
    <source>
        <dbReference type="EMBL" id="CAN0481707.1"/>
    </source>
</evidence>
<gene>
    <name evidence="1" type="ORF">MRATA1EN22A_LOCUS21091</name>
</gene>